<dbReference type="EMBL" id="JBHSSC010000005">
    <property type="protein sequence ID" value="MFC6180009.1"/>
    <property type="molecule type" value="Genomic_DNA"/>
</dbReference>
<organism evidence="2 3">
    <name type="scientific">Lactiplantibacillus daowaiensis</name>
    <dbReference type="NCBI Taxonomy" id="2559918"/>
    <lineage>
        <taxon>Bacteria</taxon>
        <taxon>Bacillati</taxon>
        <taxon>Bacillota</taxon>
        <taxon>Bacilli</taxon>
        <taxon>Lactobacillales</taxon>
        <taxon>Lactobacillaceae</taxon>
        <taxon>Lactiplantibacillus</taxon>
    </lineage>
</organism>
<dbReference type="Gene3D" id="3.40.50.300">
    <property type="entry name" value="P-loop containing nucleotide triphosphate hydrolases"/>
    <property type="match status" value="1"/>
</dbReference>
<evidence type="ECO:0000313" key="3">
    <source>
        <dbReference type="Proteomes" id="UP001596282"/>
    </source>
</evidence>
<dbReference type="PANTHER" id="PTHR39184:SF1">
    <property type="entry name" value="PBSX PHAGE TERMINASE LARGE SUBUNIT"/>
    <property type="match status" value="1"/>
</dbReference>
<evidence type="ECO:0000259" key="1">
    <source>
        <dbReference type="Pfam" id="PF04466"/>
    </source>
</evidence>
<keyword evidence="3" id="KW-1185">Reference proteome</keyword>
<dbReference type="InterPro" id="IPR035412">
    <property type="entry name" value="Terminase_L_N"/>
</dbReference>
<dbReference type="InterPro" id="IPR006437">
    <property type="entry name" value="Phage_terminase_lsu"/>
</dbReference>
<feature type="domain" description="Phage terminase large subunit N-terminal" evidence="1">
    <location>
        <begin position="128"/>
        <end position="208"/>
    </location>
</feature>
<name>A0ABW1RX26_9LACO</name>
<dbReference type="Pfam" id="PF04466">
    <property type="entry name" value="Terminase_3"/>
    <property type="match status" value="1"/>
</dbReference>
<dbReference type="InterPro" id="IPR052380">
    <property type="entry name" value="Viral_DNA_packaging_terminase"/>
</dbReference>
<dbReference type="RefSeq" id="WP_137628177.1">
    <property type="nucleotide sequence ID" value="NZ_BJDJ01000006.1"/>
</dbReference>
<gene>
    <name evidence="2" type="ORF">ACFP5Y_01955</name>
</gene>
<dbReference type="NCBIfam" id="TIGR01547">
    <property type="entry name" value="phage_term_2"/>
    <property type="match status" value="1"/>
</dbReference>
<accession>A0ABW1RX26</accession>
<protein>
    <submittedName>
        <fullName evidence="2">PBSX family phage terminase large subunit</fullName>
    </submittedName>
</protein>
<evidence type="ECO:0000313" key="2">
    <source>
        <dbReference type="EMBL" id="MFC6180009.1"/>
    </source>
</evidence>
<dbReference type="Proteomes" id="UP001596282">
    <property type="component" value="Unassembled WGS sequence"/>
</dbReference>
<sequence>MTTYAELKYTKKQLTVYDQFNRDDWSLMINSGAVGSGKTVIDNDLFLRELLRIGKVAQSMNKKAQYILAGFSSKTIANNVLQEIMQAYPMLNIKFDVHGAFELFGVRVVQAYTGTIAGMASIRGMNAWGAYINEMSLANEQSFTEIRNRVRGFEGARIIGDTNPDVPTHWLKRKYIDKASDKSKGILYNHFTMDDNTFLPKKYIHDMKAQMSGMFYDRSVLGLWVAGEGLVYSDFDKQQNIISQVEYERRTNDKTLTYYAGVDWGFEHKGVIVVLADDDDGNTYLIQETTKQHQQIDYWIDVARAMQAKYGYNMPFYCDSARPEYVTRFQNEHFNAFNAYKTRLTGVEELAGLIKQHRFLVIKEALDKFLDELYQYTWDERTGEPIKLNDDVMDATRYARATRTWQLAHNNQVDLNEQTRILEQNNLIMGDDSVPWM</sequence>
<reference evidence="3" key="1">
    <citation type="journal article" date="2019" name="Int. J. Syst. Evol. Microbiol.">
        <title>The Global Catalogue of Microorganisms (GCM) 10K type strain sequencing project: providing services to taxonomists for standard genome sequencing and annotation.</title>
        <authorList>
            <consortium name="The Broad Institute Genomics Platform"/>
            <consortium name="The Broad Institute Genome Sequencing Center for Infectious Disease"/>
            <person name="Wu L."/>
            <person name="Ma J."/>
        </authorList>
    </citation>
    <scope>NUCLEOTIDE SEQUENCE [LARGE SCALE GENOMIC DNA]</scope>
    <source>
        <strain evidence="3">CCM 8933</strain>
    </source>
</reference>
<dbReference type="Gene3D" id="3.30.420.280">
    <property type="match status" value="1"/>
</dbReference>
<dbReference type="PANTHER" id="PTHR39184">
    <property type="match status" value="1"/>
</dbReference>
<dbReference type="InterPro" id="IPR027417">
    <property type="entry name" value="P-loop_NTPase"/>
</dbReference>
<proteinExistence type="predicted"/>
<comment type="caution">
    <text evidence="2">The sequence shown here is derived from an EMBL/GenBank/DDBJ whole genome shotgun (WGS) entry which is preliminary data.</text>
</comment>